<dbReference type="AlphaFoldDB" id="X1KBT1"/>
<comment type="caution">
    <text evidence="1">The sequence shown here is derived from an EMBL/GenBank/DDBJ whole genome shotgun (WGS) entry which is preliminary data.</text>
</comment>
<gene>
    <name evidence="1" type="ORF">S03H2_62764</name>
</gene>
<evidence type="ECO:0000313" key="1">
    <source>
        <dbReference type="EMBL" id="GAH79528.1"/>
    </source>
</evidence>
<reference evidence="1" key="1">
    <citation type="journal article" date="2014" name="Front. Microbiol.">
        <title>High frequency of phylogenetically diverse reductive dehalogenase-homologous genes in deep subseafloor sedimentary metagenomes.</title>
        <authorList>
            <person name="Kawai M."/>
            <person name="Futagami T."/>
            <person name="Toyoda A."/>
            <person name="Takaki Y."/>
            <person name="Nishi S."/>
            <person name="Hori S."/>
            <person name="Arai W."/>
            <person name="Tsubouchi T."/>
            <person name="Morono Y."/>
            <person name="Uchiyama I."/>
            <person name="Ito T."/>
            <person name="Fujiyama A."/>
            <person name="Inagaki F."/>
            <person name="Takami H."/>
        </authorList>
    </citation>
    <scope>NUCLEOTIDE SEQUENCE</scope>
    <source>
        <strain evidence="1">Expedition CK06-06</strain>
    </source>
</reference>
<accession>X1KBT1</accession>
<proteinExistence type="predicted"/>
<sequence>MLSAGQFESKLVAANFLAKMGGMPALETLSMHASGDLILDSRSGNIRIRSTNSKDWLEITADTLRVHTGQGIREAKQVRLTYDIRGDDERWEKHQREFANMRQERVDL</sequence>
<name>X1KBT1_9ZZZZ</name>
<feature type="non-terminal residue" evidence="1">
    <location>
        <position position="108"/>
    </location>
</feature>
<protein>
    <submittedName>
        <fullName evidence="1">Uncharacterized protein</fullName>
    </submittedName>
</protein>
<dbReference type="EMBL" id="BARU01040615">
    <property type="protein sequence ID" value="GAH79528.1"/>
    <property type="molecule type" value="Genomic_DNA"/>
</dbReference>
<organism evidence="1">
    <name type="scientific">marine sediment metagenome</name>
    <dbReference type="NCBI Taxonomy" id="412755"/>
    <lineage>
        <taxon>unclassified sequences</taxon>
        <taxon>metagenomes</taxon>
        <taxon>ecological metagenomes</taxon>
    </lineage>
</organism>